<keyword evidence="2" id="KW-1185">Reference proteome</keyword>
<dbReference type="EMBL" id="CAAALY010056144">
    <property type="protein sequence ID" value="VEL22386.1"/>
    <property type="molecule type" value="Genomic_DNA"/>
</dbReference>
<dbReference type="OrthoDB" id="342131at2759"/>
<accession>A0A448WX48</accession>
<dbReference type="InterPro" id="IPR036322">
    <property type="entry name" value="WD40_repeat_dom_sf"/>
</dbReference>
<dbReference type="Gene3D" id="2.130.10.10">
    <property type="entry name" value="YVTN repeat-like/Quinoprotein amine dehydrogenase"/>
    <property type="match status" value="1"/>
</dbReference>
<dbReference type="Proteomes" id="UP000784294">
    <property type="component" value="Unassembled WGS sequence"/>
</dbReference>
<dbReference type="SUPFAM" id="SSF50978">
    <property type="entry name" value="WD40 repeat-like"/>
    <property type="match status" value="1"/>
</dbReference>
<proteinExistence type="predicted"/>
<evidence type="ECO:0000313" key="1">
    <source>
        <dbReference type="EMBL" id="VEL22386.1"/>
    </source>
</evidence>
<organism evidence="1 2">
    <name type="scientific">Protopolystoma xenopodis</name>
    <dbReference type="NCBI Taxonomy" id="117903"/>
    <lineage>
        <taxon>Eukaryota</taxon>
        <taxon>Metazoa</taxon>
        <taxon>Spiralia</taxon>
        <taxon>Lophotrochozoa</taxon>
        <taxon>Platyhelminthes</taxon>
        <taxon>Monogenea</taxon>
        <taxon>Polyopisthocotylea</taxon>
        <taxon>Polystomatidea</taxon>
        <taxon>Polystomatidae</taxon>
        <taxon>Protopolystoma</taxon>
    </lineage>
</organism>
<reference evidence="1" key="1">
    <citation type="submission" date="2018-11" db="EMBL/GenBank/DDBJ databases">
        <authorList>
            <consortium name="Pathogen Informatics"/>
        </authorList>
    </citation>
    <scope>NUCLEOTIDE SEQUENCE</scope>
</reference>
<dbReference type="AlphaFoldDB" id="A0A448WX48"/>
<gene>
    <name evidence="1" type="ORF">PXEA_LOCUS15826</name>
</gene>
<evidence type="ECO:0000313" key="2">
    <source>
        <dbReference type="Proteomes" id="UP000784294"/>
    </source>
</evidence>
<sequence>MILFFYCASGFLDPPLDCACTCIAYYPGPQSGVWSEFGSRHLFSSEALFWPGPELVSSGPTSTHQVLSLTDAGLTSDRCVLVGTKRGEVALVDLRRGGVVSAFTAHEASVRSITIDMATDCLITGGSDGIVKVRGYALYTKFNVFYTILLIKLFSSIKLNIGRWLLSQFLPYFLNIRHKLCRVKFFSIISSA</sequence>
<protein>
    <submittedName>
        <fullName evidence="1">Uncharacterized protein</fullName>
    </submittedName>
</protein>
<dbReference type="InterPro" id="IPR015943">
    <property type="entry name" value="WD40/YVTN_repeat-like_dom_sf"/>
</dbReference>
<comment type="caution">
    <text evidence="1">The sequence shown here is derived from an EMBL/GenBank/DDBJ whole genome shotgun (WGS) entry which is preliminary data.</text>
</comment>
<name>A0A448WX48_9PLAT</name>